<evidence type="ECO:0000313" key="14">
    <source>
        <dbReference type="Proteomes" id="UP000249467"/>
    </source>
</evidence>
<dbReference type="AlphaFoldDB" id="A0A2W4YMD1"/>
<dbReference type="EC" id="1.11.1.24" evidence="2"/>
<dbReference type="GO" id="GO:0045454">
    <property type="term" value="P:cell redox homeostasis"/>
    <property type="evidence" value="ECO:0007669"/>
    <property type="project" value="TreeGrafter"/>
</dbReference>
<dbReference type="EMBL" id="QBML01000003">
    <property type="protein sequence ID" value="PZO44128.1"/>
    <property type="molecule type" value="Genomic_DNA"/>
</dbReference>
<evidence type="ECO:0000256" key="8">
    <source>
        <dbReference type="ARBA" id="ARBA00032824"/>
    </source>
</evidence>
<dbReference type="GO" id="GO:0034599">
    <property type="term" value="P:cellular response to oxidative stress"/>
    <property type="evidence" value="ECO:0007669"/>
    <property type="project" value="TreeGrafter"/>
</dbReference>
<dbReference type="CDD" id="cd02970">
    <property type="entry name" value="PRX_like2"/>
    <property type="match status" value="1"/>
</dbReference>
<evidence type="ECO:0000256" key="11">
    <source>
        <dbReference type="ARBA" id="ARBA00049091"/>
    </source>
</evidence>
<dbReference type="Proteomes" id="UP000249467">
    <property type="component" value="Unassembled WGS sequence"/>
</dbReference>
<dbReference type="Pfam" id="PF00578">
    <property type="entry name" value="AhpC-TSA"/>
    <property type="match status" value="1"/>
</dbReference>
<evidence type="ECO:0000256" key="6">
    <source>
        <dbReference type="ARBA" id="ARBA00023157"/>
    </source>
</evidence>
<gene>
    <name evidence="13" type="ORF">DCF19_02670</name>
</gene>
<comment type="function">
    <text evidence="1">Thiol-specific peroxidase that catalyzes the reduction of hydrogen peroxide and organic hydroperoxides to water and alcohols, respectively. Plays a role in cell protection against oxidative stress by detoxifying peroxides and as sensor of hydrogen peroxide-mediated signaling events.</text>
</comment>
<keyword evidence="3" id="KW-0575">Peroxidase</keyword>
<comment type="similarity">
    <text evidence="9">Belongs to the peroxiredoxin family. BCP/PrxQ subfamily.</text>
</comment>
<dbReference type="InterPro" id="IPR036249">
    <property type="entry name" value="Thioredoxin-like_sf"/>
</dbReference>
<evidence type="ECO:0000256" key="9">
    <source>
        <dbReference type="ARBA" id="ARBA00038489"/>
    </source>
</evidence>
<keyword evidence="6" id="KW-1015">Disulfide bond</keyword>
<dbReference type="PANTHER" id="PTHR42801">
    <property type="entry name" value="THIOREDOXIN-DEPENDENT PEROXIDE REDUCTASE"/>
    <property type="match status" value="1"/>
</dbReference>
<evidence type="ECO:0000256" key="3">
    <source>
        <dbReference type="ARBA" id="ARBA00022559"/>
    </source>
</evidence>
<dbReference type="PROSITE" id="PS51352">
    <property type="entry name" value="THIOREDOXIN_2"/>
    <property type="match status" value="1"/>
</dbReference>
<dbReference type="InterPro" id="IPR050924">
    <property type="entry name" value="Peroxiredoxin_BCP/PrxQ"/>
</dbReference>
<evidence type="ECO:0000259" key="12">
    <source>
        <dbReference type="PROSITE" id="PS51352"/>
    </source>
</evidence>
<organism evidence="13 14">
    <name type="scientific">Pseudanabaena frigida</name>
    <dbReference type="NCBI Taxonomy" id="945775"/>
    <lineage>
        <taxon>Bacteria</taxon>
        <taxon>Bacillati</taxon>
        <taxon>Cyanobacteriota</taxon>
        <taxon>Cyanophyceae</taxon>
        <taxon>Pseudanabaenales</taxon>
        <taxon>Pseudanabaenaceae</taxon>
        <taxon>Pseudanabaena</taxon>
    </lineage>
</organism>
<reference evidence="13 14" key="1">
    <citation type="submission" date="2018-04" db="EMBL/GenBank/DDBJ databases">
        <authorList>
            <person name="Go L.Y."/>
            <person name="Mitchell J.A."/>
        </authorList>
    </citation>
    <scope>NUCLEOTIDE SEQUENCE [LARGE SCALE GENOMIC DNA]</scope>
    <source>
        <strain evidence="13">ULC066bin1</strain>
    </source>
</reference>
<dbReference type="Gene3D" id="3.40.30.10">
    <property type="entry name" value="Glutaredoxin"/>
    <property type="match status" value="1"/>
</dbReference>
<dbReference type="InterPro" id="IPR013766">
    <property type="entry name" value="Thioredoxin_domain"/>
</dbReference>
<reference evidence="13 14" key="2">
    <citation type="submission" date="2018-06" db="EMBL/GenBank/DDBJ databases">
        <title>Metagenomic assembly of (sub)arctic Cyanobacteria and their associated microbiome from non-axenic cultures.</title>
        <authorList>
            <person name="Baurain D."/>
        </authorList>
    </citation>
    <scope>NUCLEOTIDE SEQUENCE [LARGE SCALE GENOMIC DNA]</scope>
    <source>
        <strain evidence="13">ULC066bin1</strain>
    </source>
</reference>
<accession>A0A2W4YMD1</accession>
<sequence length="230" mass="25715">MQLKIVLDSFRAEFLNKVPADIAAAMEQATTQLAEDYAAKSLLKVGDRAPDFELPNAFGKKIKLSDRLQQGAVILTFYRGEWCPYCNLELRTYQQILPQIKALGASLIAISPQTPDRSLSTIEKNQLSFDVLSDRGSLVAEAYRIAYQLPDALKRIYTQFSHALPDMNGTDDWQLPIPATFAISSNGKILLAHVDVDYRSRLEPEKVLESITLLNVKDCLEISTHGNSDR</sequence>
<keyword evidence="4" id="KW-0049">Antioxidant</keyword>
<dbReference type="GO" id="GO:0008379">
    <property type="term" value="F:thioredoxin peroxidase activity"/>
    <property type="evidence" value="ECO:0007669"/>
    <property type="project" value="TreeGrafter"/>
</dbReference>
<feature type="domain" description="Thioredoxin" evidence="12">
    <location>
        <begin position="43"/>
        <end position="216"/>
    </location>
</feature>
<comment type="catalytic activity">
    <reaction evidence="11">
        <text>a hydroperoxide + [thioredoxin]-dithiol = an alcohol + [thioredoxin]-disulfide + H2O</text>
        <dbReference type="Rhea" id="RHEA:62620"/>
        <dbReference type="Rhea" id="RHEA-COMP:10698"/>
        <dbReference type="Rhea" id="RHEA-COMP:10700"/>
        <dbReference type="ChEBI" id="CHEBI:15377"/>
        <dbReference type="ChEBI" id="CHEBI:29950"/>
        <dbReference type="ChEBI" id="CHEBI:30879"/>
        <dbReference type="ChEBI" id="CHEBI:35924"/>
        <dbReference type="ChEBI" id="CHEBI:50058"/>
        <dbReference type="EC" id="1.11.1.24"/>
    </reaction>
</comment>
<evidence type="ECO:0000313" key="13">
    <source>
        <dbReference type="EMBL" id="PZO44128.1"/>
    </source>
</evidence>
<keyword evidence="5" id="KW-0560">Oxidoreductase</keyword>
<evidence type="ECO:0000256" key="7">
    <source>
        <dbReference type="ARBA" id="ARBA00023284"/>
    </source>
</evidence>
<keyword evidence="7" id="KW-0676">Redox-active center</keyword>
<dbReference type="InterPro" id="IPR000866">
    <property type="entry name" value="AhpC/TSA"/>
</dbReference>
<dbReference type="PANTHER" id="PTHR42801:SF7">
    <property type="entry name" value="SLL1159 PROTEIN"/>
    <property type="match status" value="1"/>
</dbReference>
<evidence type="ECO:0000256" key="10">
    <source>
        <dbReference type="ARBA" id="ARBA00041373"/>
    </source>
</evidence>
<comment type="caution">
    <text evidence="13">The sequence shown here is derived from an EMBL/GenBank/DDBJ whole genome shotgun (WGS) entry which is preliminary data.</text>
</comment>
<name>A0A2W4YMD1_9CYAN</name>
<evidence type="ECO:0000256" key="4">
    <source>
        <dbReference type="ARBA" id="ARBA00022862"/>
    </source>
</evidence>
<dbReference type="SUPFAM" id="SSF52833">
    <property type="entry name" value="Thioredoxin-like"/>
    <property type="match status" value="1"/>
</dbReference>
<dbReference type="GO" id="GO:0005737">
    <property type="term" value="C:cytoplasm"/>
    <property type="evidence" value="ECO:0007669"/>
    <property type="project" value="TreeGrafter"/>
</dbReference>
<protein>
    <recommendedName>
        <fullName evidence="2">thioredoxin-dependent peroxiredoxin</fullName>
        <ecNumber evidence="2">1.11.1.24</ecNumber>
    </recommendedName>
    <alternativeName>
        <fullName evidence="10">Bacterioferritin comigratory protein</fullName>
    </alternativeName>
    <alternativeName>
        <fullName evidence="8">Thioredoxin peroxidase</fullName>
    </alternativeName>
</protein>
<proteinExistence type="inferred from homology"/>
<evidence type="ECO:0000256" key="1">
    <source>
        <dbReference type="ARBA" id="ARBA00003330"/>
    </source>
</evidence>
<evidence type="ECO:0000256" key="5">
    <source>
        <dbReference type="ARBA" id="ARBA00023002"/>
    </source>
</evidence>
<evidence type="ECO:0000256" key="2">
    <source>
        <dbReference type="ARBA" id="ARBA00013017"/>
    </source>
</evidence>